<name>A0A7R8H3G6_LEPSM</name>
<dbReference type="EMBL" id="HG994593">
    <property type="protein sequence ID" value="CAF2843763.1"/>
    <property type="molecule type" value="Genomic_DNA"/>
</dbReference>
<evidence type="ECO:0000313" key="1">
    <source>
        <dbReference type="EMBL" id="CAF2843763.1"/>
    </source>
</evidence>
<dbReference type="AlphaFoldDB" id="A0A7R8H3G6"/>
<sequence length="107" mass="11881">MSLGIKFLLLSPVLVGFVYTQNTKQAGTTVKPLEKTNVIAYESQRFREPYWSNHACATSTENSPICSSELSPFIPFSASSSASLLFHPRMSGMTSFNPIYLFSFCLL</sequence>
<organism evidence="1 2">
    <name type="scientific">Lepeophtheirus salmonis</name>
    <name type="common">Salmon louse</name>
    <name type="synonym">Caligus salmonis</name>
    <dbReference type="NCBI Taxonomy" id="72036"/>
    <lineage>
        <taxon>Eukaryota</taxon>
        <taxon>Metazoa</taxon>
        <taxon>Ecdysozoa</taxon>
        <taxon>Arthropoda</taxon>
        <taxon>Crustacea</taxon>
        <taxon>Multicrustacea</taxon>
        <taxon>Hexanauplia</taxon>
        <taxon>Copepoda</taxon>
        <taxon>Siphonostomatoida</taxon>
        <taxon>Caligidae</taxon>
        <taxon>Lepeophtheirus</taxon>
    </lineage>
</organism>
<accession>A0A7R8H3G6</accession>
<protein>
    <submittedName>
        <fullName evidence="1">(salmon louse) hypothetical protein</fullName>
    </submittedName>
</protein>
<dbReference type="Proteomes" id="UP000675881">
    <property type="component" value="Chromosome 14"/>
</dbReference>
<gene>
    <name evidence="1" type="ORF">LSAA_4849</name>
</gene>
<evidence type="ECO:0000313" key="2">
    <source>
        <dbReference type="Proteomes" id="UP000675881"/>
    </source>
</evidence>
<reference evidence="1" key="1">
    <citation type="submission" date="2021-02" db="EMBL/GenBank/DDBJ databases">
        <authorList>
            <person name="Bekaert M."/>
        </authorList>
    </citation>
    <scope>NUCLEOTIDE SEQUENCE</scope>
    <source>
        <strain evidence="1">IoA-00</strain>
    </source>
</reference>
<proteinExistence type="predicted"/>
<keyword evidence="2" id="KW-1185">Reference proteome</keyword>